<evidence type="ECO:0000259" key="2">
    <source>
        <dbReference type="Pfam" id="PF06985"/>
    </source>
</evidence>
<proteinExistence type="predicted"/>
<evidence type="ECO:0000256" key="1">
    <source>
        <dbReference type="SAM" id="MobiDB-lite"/>
    </source>
</evidence>
<evidence type="ECO:0000313" key="4">
    <source>
        <dbReference type="Proteomes" id="UP001174936"/>
    </source>
</evidence>
<dbReference type="PANTHER" id="PTHR33112">
    <property type="entry name" value="DOMAIN PROTEIN, PUTATIVE-RELATED"/>
    <property type="match status" value="1"/>
</dbReference>
<feature type="domain" description="Heterokaryon incompatibility" evidence="2">
    <location>
        <begin position="331"/>
        <end position="485"/>
    </location>
</feature>
<comment type="caution">
    <text evidence="3">The sequence shown here is derived from an EMBL/GenBank/DDBJ whole genome shotgun (WGS) entry which is preliminary data.</text>
</comment>
<accession>A0AA39Y8Z6</accession>
<feature type="region of interest" description="Disordered" evidence="1">
    <location>
        <begin position="72"/>
        <end position="92"/>
    </location>
</feature>
<reference evidence="3" key="1">
    <citation type="submission" date="2023-06" db="EMBL/GenBank/DDBJ databases">
        <title>Genome-scale phylogeny and comparative genomics of the fungal order Sordariales.</title>
        <authorList>
            <consortium name="Lawrence Berkeley National Laboratory"/>
            <person name="Hensen N."/>
            <person name="Bonometti L."/>
            <person name="Westerberg I."/>
            <person name="Brannstrom I.O."/>
            <person name="Guillou S."/>
            <person name="Cros-Aarteil S."/>
            <person name="Calhoun S."/>
            <person name="Haridas S."/>
            <person name="Kuo A."/>
            <person name="Mondo S."/>
            <person name="Pangilinan J."/>
            <person name="Riley R."/>
            <person name="Labutti K."/>
            <person name="Andreopoulos B."/>
            <person name="Lipzen A."/>
            <person name="Chen C."/>
            <person name="Yanf M."/>
            <person name="Daum C."/>
            <person name="Ng V."/>
            <person name="Clum A."/>
            <person name="Steindorff A."/>
            <person name="Ohm R."/>
            <person name="Martin F."/>
            <person name="Silar P."/>
            <person name="Natvig D."/>
            <person name="Lalanne C."/>
            <person name="Gautier V."/>
            <person name="Ament-Velasquez S.L."/>
            <person name="Kruys A."/>
            <person name="Hutchinson M.I."/>
            <person name="Powell A.J."/>
            <person name="Barry K."/>
            <person name="Miller A.N."/>
            <person name="Grigoriev I.V."/>
            <person name="Debuchy R."/>
            <person name="Gladieux P."/>
            <person name="Thoren M.H."/>
            <person name="Johannesson H."/>
        </authorList>
    </citation>
    <scope>NUCLEOTIDE SEQUENCE</scope>
    <source>
        <strain evidence="3">SMH2532-1</strain>
    </source>
</reference>
<dbReference type="InterPro" id="IPR010730">
    <property type="entry name" value="HET"/>
</dbReference>
<dbReference type="PANTHER" id="PTHR33112:SF16">
    <property type="entry name" value="HETEROKARYON INCOMPATIBILITY DOMAIN-CONTAINING PROTEIN"/>
    <property type="match status" value="1"/>
</dbReference>
<sequence length="822" mass="92274">MDAKVLNNEGAPIFDDGWIFSLEPKDAVVPRYEADVLDANQPRAVRANRRHQKKHHEQQYRHFWLPDRNQSVVKVEDHPQSSDSEDDAPRRDRLISRVQDGGDIAREEVEDTQAPSLVVQHQILEKANPHVSPHTCSYCRQVSVDLRRQRAYQFLPGDRQRPKGWRVQPSWTGFTHGDALAAAGDGCLFFAFVTRILRIPGSSTADDHGFEITMTGMVHGVATLGLSIQRSYQGRTPQRHNPTQSLSLYTVPGTKPLHETIGSYLPPNLLPDSQLSFTRARRWLETCDNDHPGCRAHAVSRPYMPKRVLEIDSTSPILRARLSTHAPLAPYAALSYCWGGDQAAKTVKSRLAEYANDIPLHTLPRTIQDALVVTRGIGLRYLWVDAMCIVQDDGDDMADQIGQMYAVYRSAYVTISAATAATSQEGFLHPRTSFRGFTLSARLSSNVFGHVLAVPEPKAALRSGASTAGHTHDYPLFTRGWTYQEHQLSPRILIYGTCGMLYWCPSSSHRDGGNEHPGWQEQNEYAALLFYQAQLGTSNAAFSHPRSWGDVVENYSQRKLTVESDKLPAVAAVAERYVELAERESMPVGDYLAGMWRGELLLQCLWRVWDPTKARHPKASYRAPSWSWAALEGDVYPWSSPGEDGGEDPLGMRVTCELIHAETTLCSARIRFGSVSAGFMRIRAKMRRVLWFNYDEHRNGRYQALNLRHGRDPSASDDELALLMQGGGTDPRLTIGIDVAGDWAANEEIVLWSAEVYSACSSETNVEVEGEGLLLHEVTDGALAGVDTFRRVGRISVCSQEYMREPYWFNERESEWREITIV</sequence>
<dbReference type="Proteomes" id="UP001174936">
    <property type="component" value="Unassembled WGS sequence"/>
</dbReference>
<gene>
    <name evidence="3" type="ORF">B0T16DRAFT_407938</name>
</gene>
<dbReference type="Pfam" id="PF06985">
    <property type="entry name" value="HET"/>
    <property type="match status" value="1"/>
</dbReference>
<protein>
    <submittedName>
        <fullName evidence="3">Heterokaryon incompatibility protein-domain-containing protein</fullName>
    </submittedName>
</protein>
<evidence type="ECO:0000313" key="3">
    <source>
        <dbReference type="EMBL" id="KAK0648256.1"/>
    </source>
</evidence>
<dbReference type="AlphaFoldDB" id="A0AA39Y8Z6"/>
<name>A0AA39Y8Z6_9PEZI</name>
<dbReference type="EMBL" id="JAULSV010000003">
    <property type="protein sequence ID" value="KAK0648256.1"/>
    <property type="molecule type" value="Genomic_DNA"/>
</dbReference>
<keyword evidence="4" id="KW-1185">Reference proteome</keyword>
<organism evidence="3 4">
    <name type="scientific">Cercophora newfieldiana</name>
    <dbReference type="NCBI Taxonomy" id="92897"/>
    <lineage>
        <taxon>Eukaryota</taxon>
        <taxon>Fungi</taxon>
        <taxon>Dikarya</taxon>
        <taxon>Ascomycota</taxon>
        <taxon>Pezizomycotina</taxon>
        <taxon>Sordariomycetes</taxon>
        <taxon>Sordariomycetidae</taxon>
        <taxon>Sordariales</taxon>
        <taxon>Lasiosphaeriaceae</taxon>
        <taxon>Cercophora</taxon>
    </lineage>
</organism>